<evidence type="ECO:0000256" key="5">
    <source>
        <dbReference type="ARBA" id="ARBA00023136"/>
    </source>
</evidence>
<feature type="transmembrane region" description="Helical" evidence="7">
    <location>
        <begin position="218"/>
        <end position="239"/>
    </location>
</feature>
<sequence>MITNSDEEGGGMNDLGVIDRFMETFIRYIDSGFGLLSGDVAFLTTILIGIDITLAGLAWALGDEPNILGRLTRKVLYVGVFAFILNNFKNLADIIYRSFAGLGINASSGNLSPDNLLRPGRIAATGFEGAWPLLDQASQLLGFPEIFGNALTIFVLLMAWFLVIIAFFILSIQLFITILEFKLTTLAGFVLVPFALWNRSAFLAERVLGNVISSGIKVMVLAVIVGIGSTLFGEFASALQGKEPDLAAAMSQVLGALALLGLGIFGPGIASGLVSGAPQLGAGAALGTTAAAAGASLVAGGTAFAGARMATGGSLAAIRAGTTMGSAALTAWQIGRATSPHTGLSGVAAGLRGVTSAAGGAAMRAARAAAGTFGRSADAGREAAWTATGGAPTASMTGNPTAADHNTAPTWARRLRSEQTARAHRHTAMQAVREGDSPGGSANPSLNDKDD</sequence>
<name>A0A1R3V7S6_9HYPH</name>
<evidence type="ECO:0000256" key="3">
    <source>
        <dbReference type="ARBA" id="ARBA00022692"/>
    </source>
</evidence>
<dbReference type="InterPro" id="IPR007688">
    <property type="entry name" value="Conjugal_tfr_TrbL/VirB6"/>
</dbReference>
<feature type="transmembrane region" description="Helical" evidence="7">
    <location>
        <begin position="146"/>
        <end position="169"/>
    </location>
</feature>
<proteinExistence type="inferred from homology"/>
<evidence type="ECO:0000313" key="9">
    <source>
        <dbReference type="Proteomes" id="UP000188388"/>
    </source>
</evidence>
<feature type="transmembrane region" description="Helical" evidence="7">
    <location>
        <begin position="181"/>
        <end position="198"/>
    </location>
</feature>
<dbReference type="GO" id="GO:0030255">
    <property type="term" value="P:protein secretion by the type IV secretion system"/>
    <property type="evidence" value="ECO:0007669"/>
    <property type="project" value="InterPro"/>
</dbReference>
<dbReference type="AlphaFoldDB" id="A0A1R3V7S6"/>
<protein>
    <submittedName>
        <fullName evidence="8">Conjugal transfer protein TrbL</fullName>
    </submittedName>
</protein>
<accession>A0A1R3V7S6</accession>
<keyword evidence="4 7" id="KW-1133">Transmembrane helix</keyword>
<dbReference type="EMBL" id="FTPD01000010">
    <property type="protein sequence ID" value="SIT54847.1"/>
    <property type="molecule type" value="Genomic_DNA"/>
</dbReference>
<dbReference type="NCBIfam" id="NF010449">
    <property type="entry name" value="PRK13875.1"/>
    <property type="match status" value="1"/>
</dbReference>
<reference evidence="9" key="1">
    <citation type="submission" date="2017-01" db="EMBL/GenBank/DDBJ databases">
        <authorList>
            <person name="Brunel B."/>
        </authorList>
    </citation>
    <scope>NUCLEOTIDE SEQUENCE [LARGE SCALE GENOMIC DNA]</scope>
</reference>
<evidence type="ECO:0000256" key="2">
    <source>
        <dbReference type="ARBA" id="ARBA00007802"/>
    </source>
</evidence>
<evidence type="ECO:0000256" key="7">
    <source>
        <dbReference type="SAM" id="Phobius"/>
    </source>
</evidence>
<gene>
    <name evidence="8" type="ORF">BQ8794_180191</name>
</gene>
<dbReference type="STRING" id="1631249.BQ8794_180191"/>
<comment type="similarity">
    <text evidence="2">Belongs to the TrbL/VirB6 family.</text>
</comment>
<dbReference type="NCBIfam" id="TIGR02783">
    <property type="entry name" value="TrbL_P"/>
    <property type="match status" value="1"/>
</dbReference>
<feature type="transmembrane region" description="Helical" evidence="7">
    <location>
        <begin position="282"/>
        <end position="305"/>
    </location>
</feature>
<feature type="region of interest" description="Disordered" evidence="6">
    <location>
        <begin position="415"/>
        <end position="451"/>
    </location>
</feature>
<feature type="compositionally biased region" description="Polar residues" evidence="6">
    <location>
        <begin position="440"/>
        <end position="451"/>
    </location>
</feature>
<feature type="transmembrane region" description="Helical" evidence="7">
    <location>
        <begin position="74"/>
        <end position="92"/>
    </location>
</feature>
<evidence type="ECO:0000256" key="6">
    <source>
        <dbReference type="SAM" id="MobiDB-lite"/>
    </source>
</evidence>
<feature type="transmembrane region" description="Helical" evidence="7">
    <location>
        <begin position="246"/>
        <end position="270"/>
    </location>
</feature>
<organism evidence="8 9">
    <name type="scientific">Mesorhizobium prunaredense</name>
    <dbReference type="NCBI Taxonomy" id="1631249"/>
    <lineage>
        <taxon>Bacteria</taxon>
        <taxon>Pseudomonadati</taxon>
        <taxon>Pseudomonadota</taxon>
        <taxon>Alphaproteobacteria</taxon>
        <taxon>Hyphomicrobiales</taxon>
        <taxon>Phyllobacteriaceae</taxon>
        <taxon>Mesorhizobium</taxon>
    </lineage>
</organism>
<feature type="transmembrane region" description="Helical" evidence="7">
    <location>
        <begin position="40"/>
        <end position="62"/>
    </location>
</feature>
<evidence type="ECO:0000313" key="8">
    <source>
        <dbReference type="EMBL" id="SIT54847.1"/>
    </source>
</evidence>
<evidence type="ECO:0000256" key="1">
    <source>
        <dbReference type="ARBA" id="ARBA00004141"/>
    </source>
</evidence>
<dbReference type="GO" id="GO:0016020">
    <property type="term" value="C:membrane"/>
    <property type="evidence" value="ECO:0007669"/>
    <property type="project" value="UniProtKB-SubCell"/>
</dbReference>
<keyword evidence="3 7" id="KW-0812">Transmembrane</keyword>
<keyword evidence="5 7" id="KW-0472">Membrane</keyword>
<dbReference type="Proteomes" id="UP000188388">
    <property type="component" value="Unassembled WGS sequence"/>
</dbReference>
<evidence type="ECO:0000256" key="4">
    <source>
        <dbReference type="ARBA" id="ARBA00022989"/>
    </source>
</evidence>
<dbReference type="Pfam" id="PF04610">
    <property type="entry name" value="TrbL"/>
    <property type="match status" value="1"/>
</dbReference>
<comment type="subcellular location">
    <subcellularLocation>
        <location evidence="1">Membrane</location>
        <topology evidence="1">Multi-pass membrane protein</topology>
    </subcellularLocation>
</comment>
<keyword evidence="9" id="KW-1185">Reference proteome</keyword>
<dbReference type="InterPro" id="IPR014150">
    <property type="entry name" value="Conjugal_tfr_TrbL"/>
</dbReference>